<organism evidence="3 4">
    <name type="scientific">Achaetomium macrosporum</name>
    <dbReference type="NCBI Taxonomy" id="79813"/>
    <lineage>
        <taxon>Eukaryota</taxon>
        <taxon>Fungi</taxon>
        <taxon>Dikarya</taxon>
        <taxon>Ascomycota</taxon>
        <taxon>Pezizomycotina</taxon>
        <taxon>Sordariomycetes</taxon>
        <taxon>Sordariomycetidae</taxon>
        <taxon>Sordariales</taxon>
        <taxon>Chaetomiaceae</taxon>
        <taxon>Achaetomium</taxon>
    </lineage>
</organism>
<feature type="compositionally biased region" description="Low complexity" evidence="2">
    <location>
        <begin position="212"/>
        <end position="225"/>
    </location>
</feature>
<name>A0AAN7H7U1_9PEZI</name>
<evidence type="ECO:0000313" key="4">
    <source>
        <dbReference type="Proteomes" id="UP001303760"/>
    </source>
</evidence>
<dbReference type="EMBL" id="MU860422">
    <property type="protein sequence ID" value="KAK4234063.1"/>
    <property type="molecule type" value="Genomic_DNA"/>
</dbReference>
<accession>A0AAN7H7U1</accession>
<dbReference type="GO" id="GO:0005634">
    <property type="term" value="C:nucleus"/>
    <property type="evidence" value="ECO:0007669"/>
    <property type="project" value="TreeGrafter"/>
</dbReference>
<evidence type="ECO:0000256" key="1">
    <source>
        <dbReference type="ARBA" id="ARBA00023242"/>
    </source>
</evidence>
<feature type="region of interest" description="Disordered" evidence="2">
    <location>
        <begin position="178"/>
        <end position="237"/>
    </location>
</feature>
<evidence type="ECO:0000256" key="2">
    <source>
        <dbReference type="SAM" id="MobiDB-lite"/>
    </source>
</evidence>
<dbReference type="AlphaFoldDB" id="A0AAN7H7U1"/>
<dbReference type="GO" id="GO:0008270">
    <property type="term" value="F:zinc ion binding"/>
    <property type="evidence" value="ECO:0007669"/>
    <property type="project" value="InterPro"/>
</dbReference>
<feature type="region of interest" description="Disordered" evidence="2">
    <location>
        <begin position="141"/>
        <end position="163"/>
    </location>
</feature>
<reference evidence="3" key="2">
    <citation type="submission" date="2023-05" db="EMBL/GenBank/DDBJ databases">
        <authorList>
            <consortium name="Lawrence Berkeley National Laboratory"/>
            <person name="Steindorff A."/>
            <person name="Hensen N."/>
            <person name="Bonometti L."/>
            <person name="Westerberg I."/>
            <person name="Brannstrom I.O."/>
            <person name="Guillou S."/>
            <person name="Cros-Aarteil S."/>
            <person name="Calhoun S."/>
            <person name="Haridas S."/>
            <person name="Kuo A."/>
            <person name="Mondo S."/>
            <person name="Pangilinan J."/>
            <person name="Riley R."/>
            <person name="Labutti K."/>
            <person name="Andreopoulos B."/>
            <person name="Lipzen A."/>
            <person name="Chen C."/>
            <person name="Yanf M."/>
            <person name="Daum C."/>
            <person name="Ng V."/>
            <person name="Clum A."/>
            <person name="Ohm R."/>
            <person name="Martin F."/>
            <person name="Silar P."/>
            <person name="Natvig D."/>
            <person name="Lalanne C."/>
            <person name="Gautier V."/>
            <person name="Ament-Velasquez S.L."/>
            <person name="Kruys A."/>
            <person name="Hutchinson M.I."/>
            <person name="Powell A.J."/>
            <person name="Barry K."/>
            <person name="Miller A.N."/>
            <person name="Grigoriev I.V."/>
            <person name="Debuchy R."/>
            <person name="Gladieux P."/>
            <person name="Thoren M.H."/>
            <person name="Johannesson H."/>
        </authorList>
    </citation>
    <scope>NUCLEOTIDE SEQUENCE</scope>
    <source>
        <strain evidence="3">CBS 532.94</strain>
    </source>
</reference>
<proteinExistence type="predicted"/>
<dbReference type="GO" id="GO:0000976">
    <property type="term" value="F:transcription cis-regulatory region binding"/>
    <property type="evidence" value="ECO:0007669"/>
    <property type="project" value="TreeGrafter"/>
</dbReference>
<keyword evidence="4" id="KW-1185">Reference proteome</keyword>
<comment type="caution">
    <text evidence="3">The sequence shown here is derived from an EMBL/GenBank/DDBJ whole genome shotgun (WGS) entry which is preliminary data.</text>
</comment>
<dbReference type="Proteomes" id="UP001303760">
    <property type="component" value="Unassembled WGS sequence"/>
</dbReference>
<protein>
    <recommendedName>
        <fullName evidence="5">Zn(2)-C6 fungal-type domain-containing protein</fullName>
    </recommendedName>
</protein>
<dbReference type="GO" id="GO:0045944">
    <property type="term" value="P:positive regulation of transcription by RNA polymerase II"/>
    <property type="evidence" value="ECO:0007669"/>
    <property type="project" value="TreeGrafter"/>
</dbReference>
<feature type="non-terminal residue" evidence="3">
    <location>
        <position position="1"/>
    </location>
</feature>
<evidence type="ECO:0008006" key="5">
    <source>
        <dbReference type="Google" id="ProtNLM"/>
    </source>
</evidence>
<evidence type="ECO:0000313" key="3">
    <source>
        <dbReference type="EMBL" id="KAK4234063.1"/>
    </source>
</evidence>
<dbReference type="InterPro" id="IPR001138">
    <property type="entry name" value="Zn2Cys6_DnaBD"/>
</dbReference>
<feature type="compositionally biased region" description="Polar residues" evidence="2">
    <location>
        <begin position="97"/>
        <end position="113"/>
    </location>
</feature>
<dbReference type="PANTHER" id="PTHR37534:SF24">
    <property type="entry name" value="MISCELLANEOUS ZN(II)2CYS6 TRANSCRIPTION FACTOR (EUROFUNG)-RELATED"/>
    <property type="match status" value="1"/>
</dbReference>
<dbReference type="GO" id="GO:0000981">
    <property type="term" value="F:DNA-binding transcription factor activity, RNA polymerase II-specific"/>
    <property type="evidence" value="ECO:0007669"/>
    <property type="project" value="InterPro"/>
</dbReference>
<reference evidence="3" key="1">
    <citation type="journal article" date="2023" name="Mol. Phylogenet. Evol.">
        <title>Genome-scale phylogeny and comparative genomics of the fungal order Sordariales.</title>
        <authorList>
            <person name="Hensen N."/>
            <person name="Bonometti L."/>
            <person name="Westerberg I."/>
            <person name="Brannstrom I.O."/>
            <person name="Guillou S."/>
            <person name="Cros-Aarteil S."/>
            <person name="Calhoun S."/>
            <person name="Haridas S."/>
            <person name="Kuo A."/>
            <person name="Mondo S."/>
            <person name="Pangilinan J."/>
            <person name="Riley R."/>
            <person name="LaButti K."/>
            <person name="Andreopoulos B."/>
            <person name="Lipzen A."/>
            <person name="Chen C."/>
            <person name="Yan M."/>
            <person name="Daum C."/>
            <person name="Ng V."/>
            <person name="Clum A."/>
            <person name="Steindorff A."/>
            <person name="Ohm R.A."/>
            <person name="Martin F."/>
            <person name="Silar P."/>
            <person name="Natvig D.O."/>
            <person name="Lalanne C."/>
            <person name="Gautier V."/>
            <person name="Ament-Velasquez S.L."/>
            <person name="Kruys A."/>
            <person name="Hutchinson M.I."/>
            <person name="Powell A.J."/>
            <person name="Barry K."/>
            <person name="Miller A.N."/>
            <person name="Grigoriev I.V."/>
            <person name="Debuchy R."/>
            <person name="Gladieux P."/>
            <person name="Hiltunen Thoren M."/>
            <person name="Johannesson H."/>
        </authorList>
    </citation>
    <scope>NUCLEOTIDE SEQUENCE</scope>
    <source>
        <strain evidence="3">CBS 532.94</strain>
    </source>
</reference>
<keyword evidence="1" id="KW-0539">Nucleus</keyword>
<sequence>DEGKPRCQRCVDSDFECHYPSGLTFLDKNALTVSSSGNLADSSSVTYRRLQVKHPPCSRSIPHSDIGRQFVDQCLPRSRPRKRTHIGSPVPQRVSPVLSSQEHSHRPTPSHSTWPFVLPPPRDSATGDDDELLAWAAVAPEPATDSLPELPDRELERPADVTPSDDYETALHVLLSLGTDSPRLSRDTAPGQSHAGAGVRATNSAAADIQISEPRSPSSSTSAGPQRPVASTHSVADKAVRESQLRLLRHYRYEVSPWLDICDLDQAFGLCVPHMATESEIILQALVQLSAAALNAEAEANELHNRLLLAPERMSTESSPSSKIIAETLMFVHDFITSASIYWQSPLVNFEAATACDRLHVLSPRVGRCISFLLLRLDLAAALKADQTSSVRGPLVDALLQWNPSSWEEDMFYQASKPFLLCARLLSFCSMESTPSSPASFIPWRAVAEELNAWYMNRPQEFQPMVELEHDCNNERRLFPAILFSSGAAIFANQFYHTAMLILLQRKPRTTLLGIRSSSLLSPLWHVQRICGTALNNDRRECWDPCLAASLHLAARGITYEPQQREVLRAFKSIEALTSWDMGYFSTDLHVRWGLESE</sequence>
<feature type="region of interest" description="Disordered" evidence="2">
    <location>
        <begin position="78"/>
        <end position="128"/>
    </location>
</feature>
<dbReference type="PANTHER" id="PTHR37534">
    <property type="entry name" value="TRANSCRIPTIONAL ACTIVATOR PROTEIN UGA3"/>
    <property type="match status" value="1"/>
</dbReference>
<gene>
    <name evidence="3" type="ORF">C8A03DRAFT_18972</name>
</gene>
<feature type="compositionally biased region" description="Basic and acidic residues" evidence="2">
    <location>
        <begin position="150"/>
        <end position="159"/>
    </location>
</feature>
<dbReference type="CDD" id="cd00067">
    <property type="entry name" value="GAL4"/>
    <property type="match status" value="1"/>
</dbReference>